<protein>
    <submittedName>
        <fullName evidence="2">Uncharacterized protein</fullName>
    </submittedName>
</protein>
<dbReference type="AlphaFoldDB" id="A0A1V9YKF9"/>
<dbReference type="PANTHER" id="PTHR37067">
    <property type="entry name" value="PX DOMAIN-CONTAINING PROTEIN"/>
    <property type="match status" value="1"/>
</dbReference>
<dbReference type="PANTHER" id="PTHR37067:SF3">
    <property type="entry name" value="PX DOMAIN-CONTAINING PROTEIN"/>
    <property type="match status" value="1"/>
</dbReference>
<evidence type="ECO:0000313" key="2">
    <source>
        <dbReference type="EMBL" id="OQR86203.1"/>
    </source>
</evidence>
<dbReference type="EMBL" id="JNBR01001524">
    <property type="protein sequence ID" value="OQR86203.1"/>
    <property type="molecule type" value="Genomic_DNA"/>
</dbReference>
<evidence type="ECO:0000256" key="1">
    <source>
        <dbReference type="SAM" id="MobiDB-lite"/>
    </source>
</evidence>
<dbReference type="STRING" id="1202772.A0A1V9YKF9"/>
<evidence type="ECO:0000313" key="3">
    <source>
        <dbReference type="Proteomes" id="UP000243579"/>
    </source>
</evidence>
<feature type="compositionally biased region" description="Acidic residues" evidence="1">
    <location>
        <begin position="85"/>
        <end position="94"/>
    </location>
</feature>
<proteinExistence type="predicted"/>
<name>A0A1V9YKF9_ACHHY</name>
<keyword evidence="3" id="KW-1185">Reference proteome</keyword>
<accession>A0A1V9YKF9</accession>
<dbReference type="OrthoDB" id="79020at2759"/>
<organism evidence="2 3">
    <name type="scientific">Achlya hypogyna</name>
    <name type="common">Oomycete</name>
    <name type="synonym">Protoachlya hypogyna</name>
    <dbReference type="NCBI Taxonomy" id="1202772"/>
    <lineage>
        <taxon>Eukaryota</taxon>
        <taxon>Sar</taxon>
        <taxon>Stramenopiles</taxon>
        <taxon>Oomycota</taxon>
        <taxon>Saprolegniomycetes</taxon>
        <taxon>Saprolegniales</taxon>
        <taxon>Achlyaceae</taxon>
        <taxon>Achlya</taxon>
    </lineage>
</organism>
<dbReference type="Proteomes" id="UP000243579">
    <property type="component" value="Unassembled WGS sequence"/>
</dbReference>
<comment type="caution">
    <text evidence="2">The sequence shown here is derived from an EMBL/GenBank/DDBJ whole genome shotgun (WGS) entry which is preliminary data.</text>
</comment>
<gene>
    <name evidence="2" type="ORF">ACHHYP_10873</name>
</gene>
<feature type="region of interest" description="Disordered" evidence="1">
    <location>
        <begin position="71"/>
        <end position="94"/>
    </location>
</feature>
<reference evidence="2 3" key="1">
    <citation type="journal article" date="2014" name="Genome Biol. Evol.">
        <title>The secreted proteins of Achlya hypogyna and Thraustotheca clavata identify the ancestral oomycete secretome and reveal gene acquisitions by horizontal gene transfer.</title>
        <authorList>
            <person name="Misner I."/>
            <person name="Blouin N."/>
            <person name="Leonard G."/>
            <person name="Richards T.A."/>
            <person name="Lane C.E."/>
        </authorList>
    </citation>
    <scope>NUCLEOTIDE SEQUENCE [LARGE SCALE GENOMIC DNA]</scope>
    <source>
        <strain evidence="2 3">ATCC 48635</strain>
    </source>
</reference>
<sequence length="310" mass="34955">MAPSRTTPFQPKHALEYGLELVSTGPSGDQTVRCNFSAFEGRDKVDVGLGSTRKRKNRSTIHYFKKPFKPESYRNTSIDPPTPSFDEDEDEDEEGQDVAYAATKTIACLAKEKVKAMECLIEDEGSFARSSQHGLDVDDKAAVLKEIVVYVERLVVGLNAVRAERDDNNKPLEKDATPVLPGQLVQFRPGRFVRDVLDPIWSDEDTDNIEADQRELYAAYNGGDAFLKAAIDKHDLSTTFDEAWDVTSGRWCRLCSFCCGLATVFPNTTSVESDYSILKREMDENRTDMMHLFLEGIFQAKQRNTFSRNH</sequence>